<name>A0A9P2G9I8_CLOBO</name>
<dbReference type="EMBL" id="ACSJ01000001">
    <property type="protein sequence ID" value="EES92376.1"/>
    <property type="molecule type" value="Genomic_DNA"/>
</dbReference>
<proteinExistence type="predicted"/>
<sequence>MNYIDVVNDSDSKIKFELMYYLNKELIVDSTPDFAPKKIRRLDLPYNATVIILRVWVLLSNNKYKLIYDESISKSERRCYGIRGSGNSIICEKIDCSTLPNTDFVDVKNKTPNLIRFEVIYTIEGKGYKDSSLNIKPNRSSSLIIPRTAENVQLKVFILEEKLHEDLWHAIYAEYMKHPFKFCYEVIGEFPKANCKKIPCNNVNDNGTPPISSPQCCKCCCCCCCPFKKI</sequence>
<dbReference type="AlphaFoldDB" id="A0A9P2G9I8"/>
<dbReference type="RefSeq" id="WP_004444218.1">
    <property type="nucleotide sequence ID" value="NZ_ACSJ01000001.1"/>
</dbReference>
<organism evidence="1 2">
    <name type="scientific">Clostridium botulinum D str. 1873</name>
    <dbReference type="NCBI Taxonomy" id="592027"/>
    <lineage>
        <taxon>Bacteria</taxon>
        <taxon>Bacillati</taxon>
        <taxon>Bacillota</taxon>
        <taxon>Clostridia</taxon>
        <taxon>Eubacteriales</taxon>
        <taxon>Clostridiaceae</taxon>
        <taxon>Clostridium</taxon>
    </lineage>
</organism>
<evidence type="ECO:0000313" key="1">
    <source>
        <dbReference type="EMBL" id="EES92376.1"/>
    </source>
</evidence>
<accession>A0A9P2G9I8</accession>
<protein>
    <submittedName>
        <fullName evidence="1">Uncharacterized protein</fullName>
    </submittedName>
</protein>
<reference evidence="1 2" key="1">
    <citation type="submission" date="2009-10" db="EMBL/GenBank/DDBJ databases">
        <authorList>
            <person name="Shrivastava S."/>
            <person name="Brinkac L.B."/>
            <person name="Brown J.L."/>
            <person name="Bruce D.B."/>
            <person name="Detter C."/>
            <person name="Green L.D."/>
            <person name="Munk C.A."/>
            <person name="Rogers Y.C."/>
            <person name="Tapia R."/>
            <person name="Saunders E.S."/>
            <person name="Sims D.R."/>
            <person name="Smith L.A."/>
            <person name="Smith T.J."/>
            <person name="Sutton G."/>
            <person name="Brettin T."/>
        </authorList>
    </citation>
    <scope>NUCLEOTIDE SEQUENCE [LARGE SCALE GENOMIC DNA]</scope>
    <source>
        <strain evidence="2">D str. 1873</strain>
    </source>
</reference>
<gene>
    <name evidence="1" type="ORF">CLG_B0378</name>
</gene>
<dbReference type="Proteomes" id="UP000006160">
    <property type="component" value="Unassembled WGS sequence"/>
</dbReference>
<evidence type="ECO:0000313" key="2">
    <source>
        <dbReference type="Proteomes" id="UP000006160"/>
    </source>
</evidence>
<comment type="caution">
    <text evidence="1">The sequence shown here is derived from an EMBL/GenBank/DDBJ whole genome shotgun (WGS) entry which is preliminary data.</text>
</comment>